<reference evidence="4" key="2">
    <citation type="submission" date="2016-11" db="EMBL/GenBank/DDBJ databases">
        <authorList>
            <person name="Varghese N."/>
            <person name="Submissions S."/>
        </authorList>
    </citation>
    <scope>NUCLEOTIDE SEQUENCE [LARGE SCALE GENOMIC DNA]</scope>
    <source>
        <strain evidence="4">DSM 19729</strain>
    </source>
</reference>
<feature type="chain" id="PRO_5012431959" evidence="1">
    <location>
        <begin position="20"/>
        <end position="150"/>
    </location>
</feature>
<dbReference type="Proteomes" id="UP000237771">
    <property type="component" value="Unassembled WGS sequence"/>
</dbReference>
<reference evidence="2 5" key="3">
    <citation type="submission" date="2018-03" db="EMBL/GenBank/DDBJ databases">
        <title>Genomic Encyclopedia of Archaeal and Bacterial Type Strains, Phase II (KMG-II): from individual species to whole genera.</title>
        <authorList>
            <person name="Goeker M."/>
        </authorList>
    </citation>
    <scope>NUCLEOTIDE SEQUENCE [LARGE SCALE GENOMIC DNA]</scope>
    <source>
        <strain evidence="2 5">DSM 17797</strain>
    </source>
</reference>
<name>A0A1M5NJZ1_9FLAO</name>
<accession>A0A1M5NJZ1</accession>
<evidence type="ECO:0000313" key="2">
    <source>
        <dbReference type="EMBL" id="PRZ23311.1"/>
    </source>
</evidence>
<feature type="signal peptide" evidence="1">
    <location>
        <begin position="1"/>
        <end position="19"/>
    </location>
</feature>
<evidence type="ECO:0000256" key="1">
    <source>
        <dbReference type="SAM" id="SignalP"/>
    </source>
</evidence>
<evidence type="ECO:0000313" key="4">
    <source>
        <dbReference type="Proteomes" id="UP000184384"/>
    </source>
</evidence>
<dbReference type="Proteomes" id="UP000184384">
    <property type="component" value="Unassembled WGS sequence"/>
</dbReference>
<protein>
    <submittedName>
        <fullName evidence="3">Uncharacterized protein</fullName>
    </submittedName>
</protein>
<proteinExistence type="predicted"/>
<gene>
    <name evidence="2" type="ORF">BC624_10533</name>
    <name evidence="3" type="ORF">SAMN05443373_10533</name>
</gene>
<dbReference type="EMBL" id="FQWO01000005">
    <property type="protein sequence ID" value="SHG89896.1"/>
    <property type="molecule type" value="Genomic_DNA"/>
</dbReference>
<evidence type="ECO:0000313" key="5">
    <source>
        <dbReference type="Proteomes" id="UP000237771"/>
    </source>
</evidence>
<evidence type="ECO:0000313" key="3">
    <source>
        <dbReference type="EMBL" id="SHG89896.1"/>
    </source>
</evidence>
<sequence>MMKRFLLYMFLTLPCISQAQSKAVLEKQIKNTLSYQHIKYKSFGKDSQINIYQIEFNDCTMSYPIFKKNGNKTERFTVRIFFPGISKITMTKNKEGYYVITFTTKGKSIIKEYPDGKLIHVKTQLIPLETENWKTLHYFEKLNQICLSRK</sequence>
<reference evidence="3" key="1">
    <citation type="submission" date="2016-11" db="EMBL/GenBank/DDBJ databases">
        <authorList>
            <person name="Jaros S."/>
            <person name="Januszkiewicz K."/>
            <person name="Wedrychowicz H."/>
        </authorList>
    </citation>
    <scope>NUCLEOTIDE SEQUENCE [LARGE SCALE GENOMIC DNA]</scope>
    <source>
        <strain evidence="3">DSM 19729</strain>
    </source>
</reference>
<organism evidence="3 4">
    <name type="scientific">Flavobacterium granuli</name>
    <dbReference type="NCBI Taxonomy" id="280093"/>
    <lineage>
        <taxon>Bacteria</taxon>
        <taxon>Pseudomonadati</taxon>
        <taxon>Bacteroidota</taxon>
        <taxon>Flavobacteriia</taxon>
        <taxon>Flavobacteriales</taxon>
        <taxon>Flavobacteriaceae</taxon>
        <taxon>Flavobacterium</taxon>
    </lineage>
</organism>
<keyword evidence="1" id="KW-0732">Signal</keyword>
<dbReference type="EMBL" id="PVUB01000005">
    <property type="protein sequence ID" value="PRZ23311.1"/>
    <property type="molecule type" value="Genomic_DNA"/>
</dbReference>
<dbReference type="STRING" id="280093.SAMN05443373_10533"/>
<dbReference type="AlphaFoldDB" id="A0A1M5NJZ1"/>
<keyword evidence="5" id="KW-1185">Reference proteome</keyword>